<evidence type="ECO:0000256" key="33">
    <source>
        <dbReference type="ARBA" id="ARBA00049500"/>
    </source>
</evidence>
<feature type="repeat" description="ANK" evidence="42">
    <location>
        <begin position="801"/>
        <end position="833"/>
    </location>
</feature>
<accession>A0A8C9YAV0</accession>
<dbReference type="InterPro" id="IPR056383">
    <property type="entry name" value="DGKI-like_dom"/>
</dbReference>
<keyword evidence="8" id="KW-0963">Cytoplasm</keyword>
<feature type="region of interest" description="Disordered" evidence="44">
    <location>
        <begin position="200"/>
        <end position="227"/>
    </location>
</feature>
<evidence type="ECO:0000256" key="9">
    <source>
        <dbReference type="ARBA" id="ARBA00022553"/>
    </source>
</evidence>
<dbReference type="EC" id="2.7.1.107" evidence="43"/>
<dbReference type="Gene3D" id="1.25.40.20">
    <property type="entry name" value="Ankyrin repeat-containing domain"/>
    <property type="match status" value="1"/>
</dbReference>
<dbReference type="CDD" id="cd20849">
    <property type="entry name" value="C1_DGKzeta_rpt1"/>
    <property type="match status" value="1"/>
</dbReference>
<comment type="similarity">
    <text evidence="6 43">Belongs to the eukaryotic diacylglycerol kinase family.</text>
</comment>
<evidence type="ECO:0000256" key="24">
    <source>
        <dbReference type="ARBA" id="ARBA00023395"/>
    </source>
</evidence>
<keyword evidence="20" id="KW-0472">Membrane</keyword>
<dbReference type="InterPro" id="IPR002110">
    <property type="entry name" value="Ankyrin_rpt"/>
</dbReference>
<evidence type="ECO:0000256" key="6">
    <source>
        <dbReference type="ARBA" id="ARBA00009280"/>
    </source>
</evidence>
<dbReference type="PROSITE" id="PS50146">
    <property type="entry name" value="DAGK"/>
    <property type="match status" value="1"/>
</dbReference>
<dbReference type="GeneTree" id="ENSGT00940000156152"/>
<dbReference type="GO" id="GO:0005634">
    <property type="term" value="C:nucleus"/>
    <property type="evidence" value="ECO:0007669"/>
    <property type="project" value="UniProtKB-SubCell"/>
</dbReference>
<comment type="subcellular location">
    <subcellularLocation>
        <location evidence="2">Cell membrane</location>
    </subcellularLocation>
    <subcellularLocation>
        <location evidence="3">Cell projection</location>
        <location evidence="3">Lamellipodium</location>
    </subcellularLocation>
    <subcellularLocation>
        <location evidence="4">Cytoplasm</location>
        <location evidence="4">Cytosol</location>
    </subcellularLocation>
    <subcellularLocation>
        <location evidence="1">Nucleus</location>
    </subcellularLocation>
</comment>
<comment type="catalytic activity">
    <reaction evidence="39">
        <text>1,2-ditetradecanoyl-sn-glycerol + ATP = 1,2-ditetradecanoyl-sn-glycero-3-phosphate + ADP + H(+)</text>
        <dbReference type="Rhea" id="RHEA:43444"/>
        <dbReference type="ChEBI" id="CHEBI:15378"/>
        <dbReference type="ChEBI" id="CHEBI:30616"/>
        <dbReference type="ChEBI" id="CHEBI:80651"/>
        <dbReference type="ChEBI" id="CHEBI:83550"/>
        <dbReference type="ChEBI" id="CHEBI:456216"/>
    </reaction>
    <physiologicalReaction direction="left-to-right" evidence="39">
        <dbReference type="Rhea" id="RHEA:43445"/>
    </physiologicalReaction>
</comment>
<dbReference type="InterPro" id="IPR016064">
    <property type="entry name" value="NAD/diacylglycerol_kinase_sf"/>
</dbReference>
<dbReference type="GO" id="GO:0046486">
    <property type="term" value="P:glycerolipid metabolic process"/>
    <property type="evidence" value="ECO:0007669"/>
    <property type="project" value="UniProtKB-UniPathway"/>
</dbReference>
<dbReference type="GO" id="GO:0004143">
    <property type="term" value="F:ATP-dependent diacylglycerol kinase activity"/>
    <property type="evidence" value="ECO:0007669"/>
    <property type="project" value="UniProtKB-EC"/>
</dbReference>
<dbReference type="Gene3D" id="2.60.200.40">
    <property type="match status" value="1"/>
</dbReference>
<comment type="catalytic activity">
    <reaction evidence="27">
        <text>1-O-hexadecyl-sn-glycerol + ATP = 1-O-hexadecyl-sn-glycero-3-phosphate + ADP + H(+)</text>
        <dbReference type="Rhea" id="RHEA:41672"/>
        <dbReference type="ChEBI" id="CHEBI:15378"/>
        <dbReference type="ChEBI" id="CHEBI:30616"/>
        <dbReference type="ChEBI" id="CHEBI:34115"/>
        <dbReference type="ChEBI" id="CHEBI:77580"/>
        <dbReference type="ChEBI" id="CHEBI:456216"/>
    </reaction>
    <physiologicalReaction direction="left-to-right" evidence="27">
        <dbReference type="Rhea" id="RHEA:41673"/>
    </physiologicalReaction>
</comment>
<dbReference type="GO" id="GO:0030027">
    <property type="term" value="C:lamellipodium"/>
    <property type="evidence" value="ECO:0007669"/>
    <property type="project" value="UniProtKB-SubCell"/>
</dbReference>
<comment type="catalytic activity">
    <reaction evidence="35">
        <text>1,2-di-(5Z,8Z,11Z,14Z)-eicosatetraenoyl-sn-glycerol + ATP = 1,2-di-(5Z,8Z,11Z,14Z)-eicosatetraenoyl-sn-glycero-3-phosphate + ADP + H(+)</text>
        <dbReference type="Rhea" id="RHEA:40351"/>
        <dbReference type="ChEBI" id="CHEBI:15378"/>
        <dbReference type="ChEBI" id="CHEBI:30616"/>
        <dbReference type="ChEBI" id="CHEBI:77125"/>
        <dbReference type="ChEBI" id="CHEBI:77126"/>
        <dbReference type="ChEBI" id="CHEBI:456216"/>
    </reaction>
    <physiologicalReaction direction="left-to-right" evidence="35">
        <dbReference type="Rhea" id="RHEA:40352"/>
    </physiologicalReaction>
</comment>
<evidence type="ECO:0000256" key="10">
    <source>
        <dbReference type="ARBA" id="ARBA00022679"/>
    </source>
</evidence>
<comment type="catalytic activity">
    <reaction evidence="40">
        <text>1-eicosanoyl-2-(5Z,8Z,11Z,14Z)-eicosatetraenoyl-sn-glycerol + ATP = 1-eicosanoyl-2-(5Z,8Z,11Z,14Z)-eicosatetraenoyl-sn-glycero-3-phosphate + ADP + H(+)</text>
        <dbReference type="Rhea" id="RHEA:40331"/>
        <dbReference type="ChEBI" id="CHEBI:15378"/>
        <dbReference type="ChEBI" id="CHEBI:30616"/>
        <dbReference type="ChEBI" id="CHEBI:77094"/>
        <dbReference type="ChEBI" id="CHEBI:87223"/>
        <dbReference type="ChEBI" id="CHEBI:456216"/>
    </reaction>
    <physiologicalReaction direction="left-to-right" evidence="40">
        <dbReference type="Rhea" id="RHEA:40332"/>
    </physiologicalReaction>
</comment>
<evidence type="ECO:0000256" key="35">
    <source>
        <dbReference type="ARBA" id="ARBA00050690"/>
    </source>
</evidence>
<dbReference type="AlphaFoldDB" id="A0A8C9YAV0"/>
<evidence type="ECO:0000256" key="7">
    <source>
        <dbReference type="ARBA" id="ARBA00022475"/>
    </source>
</evidence>
<comment type="catalytic activity">
    <reaction evidence="30">
        <text>1-O-hexadecyl-2-(9Z-octadecenoyl)-sn-glycerol + ATP = 1-O-hexadecyl-2-(9Z-octadecenoyl)-sn-glycero-3-phosphate + ADP + H(+)</text>
        <dbReference type="Rhea" id="RHEA:40407"/>
        <dbReference type="ChEBI" id="CHEBI:15378"/>
        <dbReference type="ChEBI" id="CHEBI:30616"/>
        <dbReference type="ChEBI" id="CHEBI:77185"/>
        <dbReference type="ChEBI" id="CHEBI:77187"/>
        <dbReference type="ChEBI" id="CHEBI:456216"/>
    </reaction>
    <physiologicalReaction direction="left-to-right" evidence="30">
        <dbReference type="Rhea" id="RHEA:40408"/>
    </physiologicalReaction>
</comment>
<dbReference type="GO" id="GO:0005524">
    <property type="term" value="F:ATP binding"/>
    <property type="evidence" value="ECO:0007669"/>
    <property type="project" value="UniProtKB-KW"/>
</dbReference>
<comment type="catalytic activity">
    <reaction evidence="34">
        <text>1-(9Z-octadecenoyl)-2-hexadecanoyl-sn-glycerol + ATP = 1-(9Z)-octadecenoyl-2-hexadecanoyl-sn-glycero-3-phosphate + ADP + H(+)</text>
        <dbReference type="Rhea" id="RHEA:43420"/>
        <dbReference type="ChEBI" id="CHEBI:15378"/>
        <dbReference type="ChEBI" id="CHEBI:30616"/>
        <dbReference type="ChEBI" id="CHEBI:74551"/>
        <dbReference type="ChEBI" id="CHEBI:75447"/>
        <dbReference type="ChEBI" id="CHEBI:456216"/>
    </reaction>
    <physiologicalReaction direction="left-to-right" evidence="34">
        <dbReference type="Rhea" id="RHEA:43421"/>
    </physiologicalReaction>
</comment>
<evidence type="ECO:0000256" key="3">
    <source>
        <dbReference type="ARBA" id="ARBA00004510"/>
    </source>
</evidence>
<keyword evidence="22" id="KW-0966">Cell projection</keyword>
<keyword evidence="21" id="KW-0539">Nucleus</keyword>
<dbReference type="UniPathway" id="UPA00230"/>
<dbReference type="PANTHER" id="PTHR11255">
    <property type="entry name" value="DIACYLGLYCEROL KINASE"/>
    <property type="match status" value="1"/>
</dbReference>
<dbReference type="SMART" id="SM00109">
    <property type="entry name" value="C1"/>
    <property type="match status" value="2"/>
</dbReference>
<evidence type="ECO:0000256" key="23">
    <source>
        <dbReference type="ARBA" id="ARBA00023371"/>
    </source>
</evidence>
<dbReference type="InterPro" id="IPR017438">
    <property type="entry name" value="ATP-NAD_kinase_N"/>
</dbReference>
<evidence type="ECO:0000256" key="20">
    <source>
        <dbReference type="ARBA" id="ARBA00023136"/>
    </source>
</evidence>
<feature type="domain" description="DAGKc" evidence="45">
    <location>
        <begin position="241"/>
        <end position="375"/>
    </location>
</feature>
<dbReference type="InterPro" id="IPR047484">
    <property type="entry name" value="C1_DGKzeta_rpt2"/>
</dbReference>
<evidence type="ECO:0000256" key="1">
    <source>
        <dbReference type="ARBA" id="ARBA00004123"/>
    </source>
</evidence>
<evidence type="ECO:0000256" key="32">
    <source>
        <dbReference type="ARBA" id="ARBA00034647"/>
    </source>
</evidence>
<evidence type="ECO:0000256" key="19">
    <source>
        <dbReference type="ARBA" id="ARBA00023098"/>
    </source>
</evidence>
<evidence type="ECO:0000259" key="45">
    <source>
        <dbReference type="PROSITE" id="PS50146"/>
    </source>
</evidence>
<keyword evidence="7" id="KW-1003">Cell membrane</keyword>
<dbReference type="Pfam" id="PF00781">
    <property type="entry name" value="DAGK_cat"/>
    <property type="match status" value="1"/>
</dbReference>
<keyword evidence="11" id="KW-0479">Metal-binding</keyword>
<dbReference type="SMART" id="SM00045">
    <property type="entry name" value="DAGKa"/>
    <property type="match status" value="1"/>
</dbReference>
<reference evidence="46" key="2">
    <citation type="submission" date="2025-09" db="UniProtKB">
        <authorList>
            <consortium name="Ensembl"/>
        </authorList>
    </citation>
    <scope>IDENTIFICATION</scope>
</reference>
<dbReference type="PROSITE" id="PS50088">
    <property type="entry name" value="ANK_REPEAT"/>
    <property type="match status" value="1"/>
</dbReference>
<dbReference type="Pfam" id="PF12796">
    <property type="entry name" value="Ank_2"/>
    <property type="match status" value="1"/>
</dbReference>
<comment type="pathway">
    <text evidence="41">Glycerolipid metabolism.</text>
</comment>
<keyword evidence="14" id="KW-0863">Zinc-finger</keyword>
<keyword evidence="47" id="KW-1185">Reference proteome</keyword>
<organism evidence="46 47">
    <name type="scientific">Sander lucioperca</name>
    <name type="common">Pike-perch</name>
    <name type="synonym">Perca lucioperca</name>
    <dbReference type="NCBI Taxonomy" id="283035"/>
    <lineage>
        <taxon>Eukaryota</taxon>
        <taxon>Metazoa</taxon>
        <taxon>Chordata</taxon>
        <taxon>Craniata</taxon>
        <taxon>Vertebrata</taxon>
        <taxon>Euteleostomi</taxon>
        <taxon>Actinopterygii</taxon>
        <taxon>Neopterygii</taxon>
        <taxon>Teleostei</taxon>
        <taxon>Neoteleostei</taxon>
        <taxon>Acanthomorphata</taxon>
        <taxon>Eupercaria</taxon>
        <taxon>Perciformes</taxon>
        <taxon>Percoidei</taxon>
        <taxon>Percidae</taxon>
        <taxon>Luciopercinae</taxon>
        <taxon>Sander</taxon>
    </lineage>
</organism>
<keyword evidence="19" id="KW-0443">Lipid metabolism</keyword>
<keyword evidence="10 43" id="KW-0808">Transferase</keyword>
<dbReference type="GO" id="GO:0005886">
    <property type="term" value="C:plasma membrane"/>
    <property type="evidence" value="ECO:0007669"/>
    <property type="project" value="UniProtKB-SubCell"/>
</dbReference>
<evidence type="ECO:0000313" key="46">
    <source>
        <dbReference type="Ensembl" id="ENSSLUP00000023189.1"/>
    </source>
</evidence>
<evidence type="ECO:0000256" key="22">
    <source>
        <dbReference type="ARBA" id="ARBA00023273"/>
    </source>
</evidence>
<comment type="catalytic activity">
    <reaction evidence="37">
        <text>1-hexadecanoyl-2-(5Z,8Z,11Z,14Z-eicosatetraenoyl)-sn-glycerol + ATP = 1-hexadecanoyl-2-(5Z,8Z,11Z,14Z-eicosatetraenoyl)-sn-glycero-3-phosphate + ADP + H(+)</text>
        <dbReference type="Rhea" id="RHEA:40335"/>
        <dbReference type="ChEBI" id="CHEBI:15378"/>
        <dbReference type="ChEBI" id="CHEBI:30616"/>
        <dbReference type="ChEBI" id="CHEBI:72864"/>
        <dbReference type="ChEBI" id="CHEBI:77096"/>
        <dbReference type="ChEBI" id="CHEBI:456216"/>
    </reaction>
    <physiologicalReaction direction="left-to-right" evidence="37">
        <dbReference type="Rhea" id="RHEA:40336"/>
    </physiologicalReaction>
</comment>
<comment type="pathway">
    <text evidence="5">Lipid metabolism; glycerolipid metabolism.</text>
</comment>
<dbReference type="PANTHER" id="PTHR11255:SF43">
    <property type="entry name" value="DIACYLGLYCEROL KINASE ZETA"/>
    <property type="match status" value="1"/>
</dbReference>
<dbReference type="SUPFAM" id="SSF111331">
    <property type="entry name" value="NAD kinase/diacylglycerol kinase-like"/>
    <property type="match status" value="1"/>
</dbReference>
<evidence type="ECO:0000256" key="8">
    <source>
        <dbReference type="ARBA" id="ARBA00022490"/>
    </source>
</evidence>
<evidence type="ECO:0000256" key="39">
    <source>
        <dbReference type="ARBA" id="ARBA00051332"/>
    </source>
</evidence>
<comment type="catalytic activity">
    <reaction evidence="38">
        <text>1-octadecanoyl-2-(9Z-octadecenoyl)-sn-glycerol + ATP = 1-octadecanoyl-2-(9Z-octadecenoyl)-sn-glycero-3-phosphate + ADP + H(+)</text>
        <dbReference type="Rhea" id="RHEA:43424"/>
        <dbReference type="ChEBI" id="CHEBI:15378"/>
        <dbReference type="ChEBI" id="CHEBI:30616"/>
        <dbReference type="ChEBI" id="CHEBI:74560"/>
        <dbReference type="ChEBI" id="CHEBI:75468"/>
        <dbReference type="ChEBI" id="CHEBI:456216"/>
    </reaction>
    <physiologicalReaction direction="left-to-right" evidence="38">
        <dbReference type="Rhea" id="RHEA:43425"/>
    </physiologicalReaction>
</comment>
<evidence type="ECO:0000256" key="41">
    <source>
        <dbReference type="ARBA" id="ARBA00060536"/>
    </source>
</evidence>
<dbReference type="GO" id="GO:0005829">
    <property type="term" value="C:cytosol"/>
    <property type="evidence" value="ECO:0007669"/>
    <property type="project" value="UniProtKB-SubCell"/>
</dbReference>
<evidence type="ECO:0000256" key="28">
    <source>
        <dbReference type="ARBA" id="ARBA00034624"/>
    </source>
</evidence>
<evidence type="ECO:0000256" key="18">
    <source>
        <dbReference type="ARBA" id="ARBA00023043"/>
    </source>
</evidence>
<dbReference type="Pfam" id="PF23578">
    <property type="entry name" value="DGKI"/>
    <property type="match status" value="1"/>
</dbReference>
<dbReference type="FunFam" id="3.40.50.10330:FF:000002">
    <property type="entry name" value="Diacylglycerol kinase"/>
    <property type="match status" value="1"/>
</dbReference>
<comment type="catalytic activity">
    <reaction evidence="26">
        <text>a 1,2-diacyl-sn-glycerol + ATP = a 1,2-diacyl-sn-glycero-3-phosphate + ADP + H(+)</text>
        <dbReference type="Rhea" id="RHEA:10272"/>
        <dbReference type="ChEBI" id="CHEBI:15378"/>
        <dbReference type="ChEBI" id="CHEBI:17815"/>
        <dbReference type="ChEBI" id="CHEBI:30616"/>
        <dbReference type="ChEBI" id="CHEBI:58608"/>
        <dbReference type="ChEBI" id="CHEBI:456216"/>
        <dbReference type="EC" id="2.7.1.107"/>
    </reaction>
    <physiologicalReaction direction="left-to-right" evidence="26">
        <dbReference type="Rhea" id="RHEA:10273"/>
    </physiologicalReaction>
</comment>
<dbReference type="InterPro" id="IPR001206">
    <property type="entry name" value="Diacylglycerol_kinase_cat_dom"/>
</dbReference>
<evidence type="ECO:0000256" key="27">
    <source>
        <dbReference type="ARBA" id="ARBA00034614"/>
    </source>
</evidence>
<dbReference type="GO" id="GO:0008270">
    <property type="term" value="F:zinc ion binding"/>
    <property type="evidence" value="ECO:0007669"/>
    <property type="project" value="UniProtKB-KW"/>
</dbReference>
<dbReference type="InterPro" id="IPR002219">
    <property type="entry name" value="PKC_DAG/PE"/>
</dbReference>
<dbReference type="InterPro" id="IPR000756">
    <property type="entry name" value="Diacylglycerol_kin_accessory"/>
</dbReference>
<evidence type="ECO:0000256" key="26">
    <source>
        <dbReference type="ARBA" id="ARBA00023411"/>
    </source>
</evidence>
<name>A0A8C9YAV0_SANLU</name>
<dbReference type="Ensembl" id="ENSSLUT00000023955.1">
    <property type="protein sequence ID" value="ENSSLUP00000023189.1"/>
    <property type="gene ID" value="ENSSLUG00000008198.1"/>
</dbReference>
<dbReference type="SMART" id="SM00046">
    <property type="entry name" value="DAGKc"/>
    <property type="match status" value="1"/>
</dbReference>
<keyword evidence="12" id="KW-0677">Repeat</keyword>
<dbReference type="SUPFAM" id="SSF48403">
    <property type="entry name" value="Ankyrin repeat"/>
    <property type="match status" value="1"/>
</dbReference>
<evidence type="ECO:0000256" key="21">
    <source>
        <dbReference type="ARBA" id="ARBA00023242"/>
    </source>
</evidence>
<evidence type="ECO:0000256" key="37">
    <source>
        <dbReference type="ARBA" id="ARBA00050897"/>
    </source>
</evidence>
<evidence type="ECO:0000256" key="38">
    <source>
        <dbReference type="ARBA" id="ARBA00051008"/>
    </source>
</evidence>
<dbReference type="FunFam" id="1.25.40.20:FF:000034">
    <property type="entry name" value="Diacylglycerol kinase"/>
    <property type="match status" value="1"/>
</dbReference>
<evidence type="ECO:0000256" key="44">
    <source>
        <dbReference type="SAM" id="MobiDB-lite"/>
    </source>
</evidence>
<dbReference type="InterPro" id="IPR047485">
    <property type="entry name" value="C1_DGKzeta_rpt1"/>
</dbReference>
<evidence type="ECO:0000256" key="40">
    <source>
        <dbReference type="ARBA" id="ARBA00051725"/>
    </source>
</evidence>
<evidence type="ECO:0000256" key="4">
    <source>
        <dbReference type="ARBA" id="ARBA00004514"/>
    </source>
</evidence>
<dbReference type="CDD" id="cd20895">
    <property type="entry name" value="C1_DGKzeta_rpt2"/>
    <property type="match status" value="1"/>
</dbReference>
<dbReference type="FunFam" id="2.60.200.40:FF:000002">
    <property type="entry name" value="Diacylglycerol kinase"/>
    <property type="match status" value="1"/>
</dbReference>
<evidence type="ECO:0000256" key="36">
    <source>
        <dbReference type="ARBA" id="ARBA00050789"/>
    </source>
</evidence>
<comment type="catalytic activity">
    <reaction evidence="23">
        <text>1,2-di-(9Z-octadecenoyl)-sn-glycerol + ATP = 1,2-di-(9Z-octadecenoyl)-sn-glycero-3-phosphate + ADP + H(+)</text>
        <dbReference type="Rhea" id="RHEA:40327"/>
        <dbReference type="ChEBI" id="CHEBI:15378"/>
        <dbReference type="ChEBI" id="CHEBI:30616"/>
        <dbReference type="ChEBI" id="CHEBI:52333"/>
        <dbReference type="ChEBI" id="CHEBI:74546"/>
        <dbReference type="ChEBI" id="CHEBI:456216"/>
    </reaction>
    <physiologicalReaction direction="left-to-right" evidence="23">
        <dbReference type="Rhea" id="RHEA:40328"/>
    </physiologicalReaction>
</comment>
<keyword evidence="13 43" id="KW-0547">Nucleotide-binding</keyword>
<evidence type="ECO:0000256" key="43">
    <source>
        <dbReference type="RuleBase" id="RU361128"/>
    </source>
</evidence>
<dbReference type="GO" id="GO:0047649">
    <property type="term" value="F:alkylglycerol kinase activity"/>
    <property type="evidence" value="ECO:0007669"/>
    <property type="project" value="UniProtKB-EC"/>
</dbReference>
<evidence type="ECO:0000256" key="29">
    <source>
        <dbReference type="ARBA" id="ARBA00034636"/>
    </source>
</evidence>
<dbReference type="InterPro" id="IPR036770">
    <property type="entry name" value="Ankyrin_rpt-contain_sf"/>
</dbReference>
<evidence type="ECO:0000256" key="31">
    <source>
        <dbReference type="ARBA" id="ARBA00034642"/>
    </source>
</evidence>
<evidence type="ECO:0000313" key="47">
    <source>
        <dbReference type="Proteomes" id="UP000694568"/>
    </source>
</evidence>
<keyword evidence="15 43" id="KW-0418">Kinase</keyword>
<evidence type="ECO:0000256" key="34">
    <source>
        <dbReference type="ARBA" id="ARBA00050429"/>
    </source>
</evidence>
<proteinExistence type="inferred from homology"/>
<comment type="catalytic activity">
    <reaction evidence="29">
        <text>1-hexadecanoyl-2-(9Z-octadecenoyl)-sn-glycerol + ATP = 1-hexadecanoyl-2-(9Z-octadecenoyl)-sn-glycero-3-phosphate + ADP + H(+)</text>
        <dbReference type="Rhea" id="RHEA:43416"/>
        <dbReference type="ChEBI" id="CHEBI:15378"/>
        <dbReference type="ChEBI" id="CHEBI:30616"/>
        <dbReference type="ChEBI" id="CHEBI:64839"/>
        <dbReference type="ChEBI" id="CHEBI:75466"/>
        <dbReference type="ChEBI" id="CHEBI:456216"/>
    </reaction>
    <physiologicalReaction direction="left-to-right" evidence="29">
        <dbReference type="Rhea" id="RHEA:43417"/>
    </physiologicalReaction>
</comment>
<evidence type="ECO:0000256" key="17">
    <source>
        <dbReference type="ARBA" id="ARBA00022840"/>
    </source>
</evidence>
<protein>
    <recommendedName>
        <fullName evidence="43">Diacylglycerol kinase</fullName>
        <shortName evidence="43">DAG kinase</shortName>
        <ecNumber evidence="43">2.7.1.107</ecNumber>
    </recommendedName>
</protein>
<evidence type="ECO:0000256" key="16">
    <source>
        <dbReference type="ARBA" id="ARBA00022833"/>
    </source>
</evidence>
<comment type="catalytic activity">
    <reaction evidence="31">
        <text>1-O-alkyl-2-acyl-sn-glycerol + ATP = 1-O-alkyl-2-acyl-sn-glycero-3-phosphate + ADP + H(+)</text>
        <dbReference type="Rhea" id="RHEA:44072"/>
        <dbReference type="ChEBI" id="CHEBI:15378"/>
        <dbReference type="ChEBI" id="CHEBI:30616"/>
        <dbReference type="ChEBI" id="CHEBI:52595"/>
        <dbReference type="ChEBI" id="CHEBI:73332"/>
        <dbReference type="ChEBI" id="CHEBI:456216"/>
    </reaction>
    <physiologicalReaction direction="left-to-right" evidence="31">
        <dbReference type="Rhea" id="RHEA:44073"/>
    </physiologicalReaction>
</comment>
<keyword evidence="9" id="KW-0597">Phosphoprotein</keyword>
<sequence length="872" mass="98222">SRKAIAKSGLHHLPCQPSTSSLNRTDPEANIRSTLDWTDSALYGDHIWFETNVSGDYCYVGEQHCIAKALQKSVSRRKCAACKIVAHTICIEQLEKINFRCKPSFRESSSRNIREPIVVRHHWVHRRRQEGKCKQCGKGFQQKFAFHSKEIVAISCSWCKQAYHNKVSCFMLQQIEEACPIGAHAALIVPPTWIIRVRRNQSSMKSSKKKKRASFKRKSSKKGPEEGRQWKPFLIRPIPSPLMKPLLVFVNPKSGGNQGNKILQSFMWYLNPRQVFDLSQGGPHEGLELYRKVHNLSILACGGDGTVGWILSCLDELALNPQPPVAVLPLGTGNDLARTLNWGGGYTDEPLSKILSHVEDGTVVQLDRWNLRVEPNHSAGAEPDEQQTDKLPLDVFNNYFSLGFDAHVTLEFHESRGIIANLTSFFNSRFRNKMFYAGTAFSDFLMRSSKDLSKHIKVVCDGTDLTSKVQDLKLQCLVFLNIPRYCAGTTPWGNPGEHHDFEPQRHDDGYIEVIGFTMTSLATLQVGGHGERLNQCREVTLTTTKPLPVQVDGEPCRLAPSVIHISLRNQANMVQKTKRRTSLPHLNDQQPVPERLRIRVSRIGMTDYEALHYDKDKLRQASIPLGLIVVSGDSDLETCREHIQRLQEEAAKPKSLSSQRLSPKWCFLDFLCFMFYQEHLNYVSEISQEEIFILDPELVVMTTVGTSPSAMPDLVNPVSSLVNSRYVNHHHTLSSVNAVTCSHRPGCNLQELHLKGADLTVLDLSGCSLLYHAVGTGSKEMVRYILDNAPSDLLDVTEKLHGETVLHLAASLCHRTICHYLVEAGASLMKTDLQGETPKNRAEKAKDSELAAYLENRQHYQMIQREDQETAV</sequence>
<reference evidence="46" key="1">
    <citation type="submission" date="2025-08" db="UniProtKB">
        <authorList>
            <consortium name="Ensembl"/>
        </authorList>
    </citation>
    <scope>IDENTIFICATION</scope>
</reference>
<keyword evidence="18 42" id="KW-0040">ANK repeat</keyword>
<dbReference type="PROSITE" id="PS50297">
    <property type="entry name" value="ANK_REP_REGION"/>
    <property type="match status" value="1"/>
</dbReference>
<comment type="catalytic activity">
    <reaction evidence="33">
        <text>a 1-O-alkyl-sn-glycerol + ATP = a 1-O-alkyl-sn-glycero-3-phosphate + ADP + H(+)</text>
        <dbReference type="Rhea" id="RHEA:16937"/>
        <dbReference type="ChEBI" id="CHEBI:15378"/>
        <dbReference type="ChEBI" id="CHEBI:15850"/>
        <dbReference type="ChEBI" id="CHEBI:30616"/>
        <dbReference type="ChEBI" id="CHEBI:58014"/>
        <dbReference type="ChEBI" id="CHEBI:456216"/>
        <dbReference type="EC" id="2.7.1.93"/>
    </reaction>
    <physiologicalReaction direction="left-to-right" evidence="33">
        <dbReference type="Rhea" id="RHEA:16938"/>
    </physiologicalReaction>
</comment>
<evidence type="ECO:0000256" key="30">
    <source>
        <dbReference type="ARBA" id="ARBA00034638"/>
    </source>
</evidence>
<evidence type="ECO:0000256" key="15">
    <source>
        <dbReference type="ARBA" id="ARBA00022777"/>
    </source>
</evidence>
<evidence type="ECO:0000256" key="13">
    <source>
        <dbReference type="ARBA" id="ARBA00022741"/>
    </source>
</evidence>
<dbReference type="InterPro" id="IPR037607">
    <property type="entry name" value="DGK"/>
</dbReference>
<dbReference type="Pfam" id="PF00130">
    <property type="entry name" value="C1_1"/>
    <property type="match status" value="1"/>
</dbReference>
<comment type="catalytic activity">
    <reaction evidence="24">
        <text>1,2-didecanoyl-sn-glycerol + ATP = 1,2-didecanoyl-sn-glycero-3-phosphate + ADP + H(+)</text>
        <dbReference type="Rhea" id="RHEA:43428"/>
        <dbReference type="ChEBI" id="CHEBI:15378"/>
        <dbReference type="ChEBI" id="CHEBI:18155"/>
        <dbReference type="ChEBI" id="CHEBI:30616"/>
        <dbReference type="ChEBI" id="CHEBI:78227"/>
        <dbReference type="ChEBI" id="CHEBI:456216"/>
    </reaction>
    <physiologicalReaction direction="left-to-right" evidence="24">
        <dbReference type="Rhea" id="RHEA:43429"/>
    </physiologicalReaction>
</comment>
<evidence type="ECO:0000256" key="42">
    <source>
        <dbReference type="PROSITE-ProRule" id="PRU00023"/>
    </source>
</evidence>
<evidence type="ECO:0000256" key="11">
    <source>
        <dbReference type="ARBA" id="ARBA00022723"/>
    </source>
</evidence>
<feature type="compositionally biased region" description="Basic residues" evidence="44">
    <location>
        <begin position="206"/>
        <end position="221"/>
    </location>
</feature>
<evidence type="ECO:0000256" key="2">
    <source>
        <dbReference type="ARBA" id="ARBA00004236"/>
    </source>
</evidence>
<dbReference type="GO" id="GO:0098978">
    <property type="term" value="C:glutamatergic synapse"/>
    <property type="evidence" value="ECO:0007669"/>
    <property type="project" value="TreeGrafter"/>
</dbReference>
<evidence type="ECO:0000256" key="5">
    <source>
        <dbReference type="ARBA" id="ARBA00005175"/>
    </source>
</evidence>
<comment type="catalytic activity">
    <reaction evidence="25">
        <text>1-octadecanoyl-2-(5Z,8Z,11Z,14Z-eicosatetraenoyl)-sn-glycerol + ATP = 1-octadecanoyl-2-(5Z,8Z,11Z,14Z-eicosatetraenoyl)-sn-glycero-3-phosphate + ADP + H(+)</text>
        <dbReference type="Rhea" id="RHEA:40323"/>
        <dbReference type="ChEBI" id="CHEBI:15378"/>
        <dbReference type="ChEBI" id="CHEBI:30616"/>
        <dbReference type="ChEBI" id="CHEBI:75728"/>
        <dbReference type="ChEBI" id="CHEBI:77091"/>
        <dbReference type="ChEBI" id="CHEBI:456216"/>
    </reaction>
    <physiologicalReaction direction="left-to-right" evidence="25">
        <dbReference type="Rhea" id="RHEA:40324"/>
    </physiologicalReaction>
</comment>
<dbReference type="Gene3D" id="3.40.50.10330">
    <property type="entry name" value="Probable inorganic polyphosphate/atp-NAD kinase, domain 1"/>
    <property type="match status" value="1"/>
</dbReference>
<dbReference type="SMART" id="SM00248">
    <property type="entry name" value="ANK"/>
    <property type="match status" value="2"/>
</dbReference>
<evidence type="ECO:0000256" key="12">
    <source>
        <dbReference type="ARBA" id="ARBA00022737"/>
    </source>
</evidence>
<evidence type="ECO:0000256" key="25">
    <source>
        <dbReference type="ARBA" id="ARBA00023400"/>
    </source>
</evidence>
<keyword evidence="17 43" id="KW-0067">ATP-binding</keyword>
<comment type="catalytic activity">
    <reaction evidence="28">
        <text>1-O-hexadecyl-2-(5Z,8Z,11Z,14Z-eicosatetraenoyl)-sn-glycerol + ATP = 1-O-hexadecyl-2-(5Z,8Z,11Z,14Z-eicosatetraenoyl)-sn-glycero-3-phosphate + ADP + H(+)</text>
        <dbReference type="Rhea" id="RHEA:40403"/>
        <dbReference type="ChEBI" id="CHEBI:15378"/>
        <dbReference type="ChEBI" id="CHEBI:30616"/>
        <dbReference type="ChEBI" id="CHEBI:77184"/>
        <dbReference type="ChEBI" id="CHEBI:77186"/>
        <dbReference type="ChEBI" id="CHEBI:456216"/>
    </reaction>
    <physiologicalReaction direction="left-to-right" evidence="28">
        <dbReference type="Rhea" id="RHEA:40404"/>
    </physiologicalReaction>
</comment>
<keyword evidence="16" id="KW-0862">Zinc</keyword>
<gene>
    <name evidence="46" type="primary">dgkza</name>
</gene>
<dbReference type="GO" id="GO:0007200">
    <property type="term" value="P:phospholipase C-activating G protein-coupled receptor signaling pathway"/>
    <property type="evidence" value="ECO:0007669"/>
    <property type="project" value="InterPro"/>
</dbReference>
<comment type="catalytic activity">
    <reaction evidence="32">
        <text>1-O-hexadecyl-2-acetyl-sn-glycerol + ATP = 1-O-hexadecyl-2-acetyl-sn-glycero-3-phosphate + ADP + H(+)</text>
        <dbReference type="Rhea" id="RHEA:41676"/>
        <dbReference type="ChEBI" id="CHEBI:15378"/>
        <dbReference type="ChEBI" id="CHEBI:30616"/>
        <dbReference type="ChEBI" id="CHEBI:75936"/>
        <dbReference type="ChEBI" id="CHEBI:78385"/>
        <dbReference type="ChEBI" id="CHEBI:456216"/>
    </reaction>
    <physiologicalReaction direction="left-to-right" evidence="32">
        <dbReference type="Rhea" id="RHEA:41677"/>
    </physiologicalReaction>
</comment>
<dbReference type="Pfam" id="PF00609">
    <property type="entry name" value="DAGK_acc"/>
    <property type="match status" value="1"/>
</dbReference>
<comment type="catalytic activity">
    <reaction evidence="36">
        <text>1-octadecanoyl-2-(4Z,7Z,10Z,13Z,16Z,19Z-docosahexaenoyl)-sn-glycerol + ATP = 1-octadecanoyl-2-(4Z,7Z,10Z,13Z,16Z,19Z-docosahexaenoyl)-sn-glycero-3-phosphate + ADP + H(+)</text>
        <dbReference type="Rhea" id="RHEA:40359"/>
        <dbReference type="ChEBI" id="CHEBI:15378"/>
        <dbReference type="ChEBI" id="CHEBI:30616"/>
        <dbReference type="ChEBI" id="CHEBI:77129"/>
        <dbReference type="ChEBI" id="CHEBI:77130"/>
        <dbReference type="ChEBI" id="CHEBI:456216"/>
    </reaction>
    <physiologicalReaction direction="left-to-right" evidence="36">
        <dbReference type="Rhea" id="RHEA:40360"/>
    </physiologicalReaction>
</comment>
<dbReference type="Proteomes" id="UP000694568">
    <property type="component" value="Unplaced"/>
</dbReference>
<evidence type="ECO:0000256" key="14">
    <source>
        <dbReference type="ARBA" id="ARBA00022771"/>
    </source>
</evidence>